<dbReference type="Pfam" id="PF00069">
    <property type="entry name" value="Pkinase"/>
    <property type="match status" value="1"/>
</dbReference>
<dbReference type="GeneID" id="20668564"/>
<dbReference type="PROSITE" id="PS50011">
    <property type="entry name" value="PROTEIN_KINASE_DOM"/>
    <property type="match status" value="1"/>
</dbReference>
<dbReference type="EC" id="2.7.12.2" evidence="6"/>
<evidence type="ECO:0000313" key="12">
    <source>
        <dbReference type="Proteomes" id="UP000030671"/>
    </source>
</evidence>
<evidence type="ECO:0000256" key="3">
    <source>
        <dbReference type="ARBA" id="ARBA00022777"/>
    </source>
</evidence>
<evidence type="ECO:0000256" key="1">
    <source>
        <dbReference type="ARBA" id="ARBA00022679"/>
    </source>
</evidence>
<keyword evidence="2 7" id="KW-0547">Nucleotide-binding</keyword>
<dbReference type="Gene3D" id="3.30.200.20">
    <property type="entry name" value="Phosphorylase Kinase, domain 1"/>
    <property type="match status" value="1"/>
</dbReference>
<proteinExistence type="inferred from homology"/>
<evidence type="ECO:0000256" key="6">
    <source>
        <dbReference type="ARBA" id="ARBA00038999"/>
    </source>
</evidence>
<dbReference type="FunFam" id="1.10.510.10:FF:000263">
    <property type="entry name" value="MAP kinase skh1/pek1"/>
    <property type="match status" value="1"/>
</dbReference>
<dbReference type="InterPro" id="IPR017441">
    <property type="entry name" value="Protein_kinase_ATP_BS"/>
</dbReference>
<feature type="binding site" evidence="7">
    <location>
        <position position="204"/>
    </location>
    <ligand>
        <name>ATP</name>
        <dbReference type="ChEBI" id="CHEBI:30616"/>
    </ligand>
</feature>
<evidence type="ECO:0000256" key="9">
    <source>
        <dbReference type="SAM" id="MobiDB-lite"/>
    </source>
</evidence>
<dbReference type="InterPro" id="IPR000719">
    <property type="entry name" value="Prot_kinase_dom"/>
</dbReference>
<dbReference type="PROSITE" id="PS00107">
    <property type="entry name" value="PROTEIN_KINASE_ATP"/>
    <property type="match status" value="1"/>
</dbReference>
<feature type="region of interest" description="Disordered" evidence="9">
    <location>
        <begin position="25"/>
        <end position="87"/>
    </location>
</feature>
<organism evidence="11 12">
    <name type="scientific">Heterobasidion irregulare (strain TC 32-1)</name>
    <dbReference type="NCBI Taxonomy" id="747525"/>
    <lineage>
        <taxon>Eukaryota</taxon>
        <taxon>Fungi</taxon>
        <taxon>Dikarya</taxon>
        <taxon>Basidiomycota</taxon>
        <taxon>Agaricomycotina</taxon>
        <taxon>Agaricomycetes</taxon>
        <taxon>Russulales</taxon>
        <taxon>Bondarzewiaceae</taxon>
        <taxon>Heterobasidion</taxon>
        <taxon>Heterobasidion annosum species complex</taxon>
    </lineage>
</organism>
<keyword evidence="8" id="KW-0723">Serine/threonine-protein kinase</keyword>
<evidence type="ECO:0000256" key="4">
    <source>
        <dbReference type="ARBA" id="ARBA00022840"/>
    </source>
</evidence>
<reference evidence="11 12" key="1">
    <citation type="journal article" date="2012" name="New Phytol.">
        <title>Insight into trade-off between wood decay and parasitism from the genome of a fungal forest pathogen.</title>
        <authorList>
            <person name="Olson A."/>
            <person name="Aerts A."/>
            <person name="Asiegbu F."/>
            <person name="Belbahri L."/>
            <person name="Bouzid O."/>
            <person name="Broberg A."/>
            <person name="Canback B."/>
            <person name="Coutinho P.M."/>
            <person name="Cullen D."/>
            <person name="Dalman K."/>
            <person name="Deflorio G."/>
            <person name="van Diepen L.T."/>
            <person name="Dunand C."/>
            <person name="Duplessis S."/>
            <person name="Durling M."/>
            <person name="Gonthier P."/>
            <person name="Grimwood J."/>
            <person name="Fossdal C.G."/>
            <person name="Hansson D."/>
            <person name="Henrissat B."/>
            <person name="Hietala A."/>
            <person name="Himmelstrand K."/>
            <person name="Hoffmeister D."/>
            <person name="Hogberg N."/>
            <person name="James T.Y."/>
            <person name="Karlsson M."/>
            <person name="Kohler A."/>
            <person name="Kues U."/>
            <person name="Lee Y.H."/>
            <person name="Lin Y.C."/>
            <person name="Lind M."/>
            <person name="Lindquist E."/>
            <person name="Lombard V."/>
            <person name="Lucas S."/>
            <person name="Lunden K."/>
            <person name="Morin E."/>
            <person name="Murat C."/>
            <person name="Park J."/>
            <person name="Raffaello T."/>
            <person name="Rouze P."/>
            <person name="Salamov A."/>
            <person name="Schmutz J."/>
            <person name="Solheim H."/>
            <person name="Stahlberg J."/>
            <person name="Velez H."/>
            <person name="de Vries R.P."/>
            <person name="Wiebenga A."/>
            <person name="Woodward S."/>
            <person name="Yakovlev I."/>
            <person name="Garbelotto M."/>
            <person name="Martin F."/>
            <person name="Grigoriev I.V."/>
            <person name="Stenlid J."/>
        </authorList>
    </citation>
    <scope>NUCLEOTIDE SEQUENCE [LARGE SCALE GENOMIC DNA]</scope>
    <source>
        <strain evidence="11 12">TC 32-1</strain>
    </source>
</reference>
<dbReference type="InterPro" id="IPR008271">
    <property type="entry name" value="Ser/Thr_kinase_AS"/>
</dbReference>
<dbReference type="RefSeq" id="XP_009547625.1">
    <property type="nucleotide sequence ID" value="XM_009549330.1"/>
</dbReference>
<feature type="compositionally biased region" description="Low complexity" evidence="9">
    <location>
        <begin position="42"/>
        <end position="56"/>
    </location>
</feature>
<dbReference type="HOGENOM" id="CLU_000288_63_23_1"/>
<dbReference type="OrthoDB" id="10252354at2759"/>
<dbReference type="KEGG" id="hir:HETIRDRAFT_181084"/>
<keyword evidence="1" id="KW-0808">Transferase</keyword>
<sequence length="465" mass="51582">MLSLPAHSSGSRMVHRSTSRPLLPFAPAPALPDSQLDASYKPSAHSNSFSSSHSPNLRTSPSKPSLKISLHNTTSHNHSRSDLSDSDIKAPSFHCAASPASINDGATTIRPMNIHSKVKQVSMQDLRRAISNIESRPESTAGASSYPNRESPGQYPYKTWSDDVFEGLRRLGEGVGGAVHEVKDTRTGIVMARKTIPTHEAPMKQLFRELSMITNISHPNIVHFYGAYMSPSSSEVKVVMEVCEGRSLESVGERIKRRKGRVSEKVAARLAEGILQGLAYLHSIKIIHRDIKPSNILLSKEGSVKLCDFGVSGELVKSQADTFTGTSCYMAPERILGHEYSIRADVWSAGLSILELLQNRFPFPKDLPPIDLMVHISESEPPRLEDETSTRWSDAMKDFIRISLTLDPASRPVPRDMLMHPMIVKVVKAKVDMAQWISQVWSWNTPRSFQTSKENVPCRERASLK</sequence>
<dbReference type="SMART" id="SM00220">
    <property type="entry name" value="S_TKc"/>
    <property type="match status" value="1"/>
</dbReference>
<comment type="similarity">
    <text evidence="5">Belongs to the protein kinase superfamily. STE Ser/Thr protein kinase family. MAP kinase kinase subfamily.</text>
</comment>
<dbReference type="InParanoid" id="W4K6G2"/>
<evidence type="ECO:0000256" key="8">
    <source>
        <dbReference type="RuleBase" id="RU000304"/>
    </source>
</evidence>
<dbReference type="GO" id="GO:0060237">
    <property type="term" value="P:regulation of fungal-type cell wall organization"/>
    <property type="evidence" value="ECO:0007669"/>
    <property type="project" value="TreeGrafter"/>
</dbReference>
<dbReference type="PROSITE" id="PS00108">
    <property type="entry name" value="PROTEIN_KINASE_ST"/>
    <property type="match status" value="1"/>
</dbReference>
<dbReference type="SUPFAM" id="SSF56112">
    <property type="entry name" value="Protein kinase-like (PK-like)"/>
    <property type="match status" value="1"/>
</dbReference>
<evidence type="ECO:0000313" key="11">
    <source>
        <dbReference type="EMBL" id="ETW80935.1"/>
    </source>
</evidence>
<evidence type="ECO:0000256" key="7">
    <source>
        <dbReference type="PROSITE-ProRule" id="PRU10141"/>
    </source>
</evidence>
<dbReference type="AlphaFoldDB" id="W4K6G2"/>
<dbReference type="PANTHER" id="PTHR48013">
    <property type="entry name" value="DUAL SPECIFICITY MITOGEN-ACTIVATED PROTEIN KINASE KINASE 5-RELATED"/>
    <property type="match status" value="1"/>
</dbReference>
<dbReference type="eggNOG" id="KOG0581">
    <property type="taxonomic scope" value="Eukaryota"/>
</dbReference>
<protein>
    <recommendedName>
        <fullName evidence="6">mitogen-activated protein kinase kinase</fullName>
        <ecNumber evidence="6">2.7.12.2</ecNumber>
    </recommendedName>
</protein>
<dbReference type="STRING" id="747525.W4K6G2"/>
<feature type="domain" description="Protein kinase" evidence="10">
    <location>
        <begin position="165"/>
        <end position="423"/>
    </location>
</feature>
<evidence type="ECO:0000256" key="2">
    <source>
        <dbReference type="ARBA" id="ARBA00022741"/>
    </source>
</evidence>
<gene>
    <name evidence="11" type="ORF">HETIRDRAFT_181084</name>
</gene>
<evidence type="ECO:0000259" key="10">
    <source>
        <dbReference type="PROSITE" id="PS50011"/>
    </source>
</evidence>
<dbReference type="GO" id="GO:0004674">
    <property type="term" value="F:protein serine/threonine kinase activity"/>
    <property type="evidence" value="ECO:0007669"/>
    <property type="project" value="UniProtKB-KW"/>
</dbReference>
<dbReference type="GO" id="GO:0005524">
    <property type="term" value="F:ATP binding"/>
    <property type="evidence" value="ECO:0007669"/>
    <property type="project" value="UniProtKB-UniRule"/>
</dbReference>
<dbReference type="InterPro" id="IPR011009">
    <property type="entry name" value="Kinase-like_dom_sf"/>
</dbReference>
<dbReference type="Gene3D" id="1.10.510.10">
    <property type="entry name" value="Transferase(Phosphotransferase) domain 1"/>
    <property type="match status" value="1"/>
</dbReference>
<keyword evidence="3" id="KW-0418">Kinase</keyword>
<keyword evidence="4 7" id="KW-0067">ATP-binding</keyword>
<feature type="region of interest" description="Disordered" evidence="9">
    <location>
        <begin position="132"/>
        <end position="155"/>
    </location>
</feature>
<name>W4K6G2_HETIT</name>
<dbReference type="PANTHER" id="PTHR48013:SF6">
    <property type="entry name" value="MAP KINASE KINASE MKK1_SSP32-RELATED"/>
    <property type="match status" value="1"/>
</dbReference>
<evidence type="ECO:0000256" key="5">
    <source>
        <dbReference type="ARBA" id="ARBA00038035"/>
    </source>
</evidence>
<dbReference type="GO" id="GO:0000196">
    <property type="term" value="P:cell integrity MAPK cascade"/>
    <property type="evidence" value="ECO:0007669"/>
    <property type="project" value="TreeGrafter"/>
</dbReference>
<keyword evidence="12" id="KW-1185">Reference proteome</keyword>
<dbReference type="Proteomes" id="UP000030671">
    <property type="component" value="Unassembled WGS sequence"/>
</dbReference>
<dbReference type="EMBL" id="KI925459">
    <property type="protein sequence ID" value="ETW80935.1"/>
    <property type="molecule type" value="Genomic_DNA"/>
</dbReference>
<accession>W4K6G2</accession>
<dbReference type="FunCoup" id="W4K6G2">
    <property type="interactions" value="131"/>
</dbReference>
<dbReference type="GO" id="GO:0004708">
    <property type="term" value="F:MAP kinase kinase activity"/>
    <property type="evidence" value="ECO:0007669"/>
    <property type="project" value="UniProtKB-EC"/>
</dbReference>